<feature type="domain" description="Major facilitator superfamily (MFS) profile" evidence="5">
    <location>
        <begin position="86"/>
        <end position="466"/>
    </location>
</feature>
<keyword evidence="7" id="KW-1185">Reference proteome</keyword>
<feature type="transmembrane region" description="Helical" evidence="4">
    <location>
        <begin position="243"/>
        <end position="263"/>
    </location>
</feature>
<dbReference type="Proteomes" id="UP000028045">
    <property type="component" value="Unassembled WGS sequence"/>
</dbReference>
<dbReference type="AlphaFoldDB" id="A0A084AP65"/>
<evidence type="ECO:0000313" key="6">
    <source>
        <dbReference type="EMBL" id="KEY67094.1"/>
    </source>
</evidence>
<evidence type="ECO:0000313" key="7">
    <source>
        <dbReference type="Proteomes" id="UP000028045"/>
    </source>
</evidence>
<dbReference type="PANTHER" id="PTHR11360">
    <property type="entry name" value="MONOCARBOXYLATE TRANSPORTER"/>
    <property type="match status" value="1"/>
</dbReference>
<name>A0A084AP65_STACB</name>
<dbReference type="InterPro" id="IPR020846">
    <property type="entry name" value="MFS_dom"/>
</dbReference>
<feature type="transmembrane region" description="Helical" evidence="4">
    <location>
        <begin position="211"/>
        <end position="231"/>
    </location>
</feature>
<feature type="transmembrane region" description="Helical" evidence="4">
    <location>
        <begin position="86"/>
        <end position="104"/>
    </location>
</feature>
<reference evidence="6 7" key="1">
    <citation type="journal article" date="2014" name="BMC Genomics">
        <title>Comparative genome sequencing reveals chemotype-specific gene clusters in the toxigenic black mold Stachybotrys.</title>
        <authorList>
            <person name="Semeiks J."/>
            <person name="Borek D."/>
            <person name="Otwinowski Z."/>
            <person name="Grishin N.V."/>
        </authorList>
    </citation>
    <scope>NUCLEOTIDE SEQUENCE [LARGE SCALE GENOMIC DNA]</scope>
    <source>
        <strain evidence="7">CBS 109288 / IBT 7711</strain>
    </source>
</reference>
<dbReference type="Pfam" id="PF07690">
    <property type="entry name" value="MFS_1"/>
    <property type="match status" value="1"/>
</dbReference>
<evidence type="ECO:0000256" key="1">
    <source>
        <dbReference type="ARBA" id="ARBA00004141"/>
    </source>
</evidence>
<keyword evidence="4" id="KW-0472">Membrane</keyword>
<evidence type="ECO:0000256" key="3">
    <source>
        <dbReference type="SAM" id="MobiDB-lite"/>
    </source>
</evidence>
<dbReference type="GO" id="GO:0016020">
    <property type="term" value="C:membrane"/>
    <property type="evidence" value="ECO:0007669"/>
    <property type="project" value="UniProtKB-SubCell"/>
</dbReference>
<keyword evidence="4" id="KW-1133">Transmembrane helix</keyword>
<feature type="transmembrane region" description="Helical" evidence="4">
    <location>
        <begin position="412"/>
        <end position="433"/>
    </location>
</feature>
<accession>A0A084AP65</accession>
<protein>
    <recommendedName>
        <fullName evidence="5">Major facilitator superfamily (MFS) profile domain-containing protein</fullName>
    </recommendedName>
</protein>
<dbReference type="HOGENOM" id="CLU_001265_1_1_1"/>
<comment type="subcellular location">
    <subcellularLocation>
        <location evidence="1">Membrane</location>
        <topology evidence="1">Multi-pass membrane protein</topology>
    </subcellularLocation>
</comment>
<feature type="compositionally biased region" description="Basic and acidic residues" evidence="3">
    <location>
        <begin position="48"/>
        <end position="60"/>
    </location>
</feature>
<keyword evidence="4" id="KW-0812">Transmembrane</keyword>
<feature type="compositionally biased region" description="Polar residues" evidence="3">
    <location>
        <begin position="29"/>
        <end position="44"/>
    </location>
</feature>
<proteinExistence type="inferred from homology"/>
<sequence>MDTTATTEKEVRPSRPGFRDGLIAVRSGPGTSTANANSQAQADSTADLEARRTRSRRDEPRLTHVFSRSSNIDYGLEPPPDGGLDAWTQVAMGWIVIFTTWGYINSFGSFQTYYTSTLPQTPSQISWIGSIQSWLTFVIGAFSGRLLDAGFFVPTLVIGAALQLLGIFLMSVSRSYWHLMLTQGVLTGLGGGLFFTPSLALISTYFQKRRALAIGLATTGNSAGGMIYPLVVREMLPRVGFAWTTRTIGFINLLGLGLTIIFMRPRLPPRKSGAIIDLSAFKEPVYATYVGGLFFLVWAVWFTFYFLASFGREALGMAYPEAALLITLVNGCGLPARIIVPLITDRAGPLNMLAVSAGCLVVVAFTWLAVHSATGVYVFTTFYGISNGAYQSIMPTGVASITERMDMVGTRLGMCFTFVSFAGLTGPPVGGWILDAAGDDYTWPIVWAALSTLVGFCLLLTSRVLRGGWKLHARF</sequence>
<feature type="transmembrane region" description="Helical" evidence="4">
    <location>
        <begin position="350"/>
        <end position="370"/>
    </location>
</feature>
<feature type="transmembrane region" description="Helical" evidence="4">
    <location>
        <begin position="176"/>
        <end position="199"/>
    </location>
</feature>
<dbReference type="OrthoDB" id="6499973at2759"/>
<feature type="region of interest" description="Disordered" evidence="3">
    <location>
        <begin position="1"/>
        <end position="60"/>
    </location>
</feature>
<evidence type="ECO:0000256" key="2">
    <source>
        <dbReference type="ARBA" id="ARBA00006727"/>
    </source>
</evidence>
<dbReference type="Gene3D" id="1.20.1250.20">
    <property type="entry name" value="MFS general substrate transporter like domains"/>
    <property type="match status" value="1"/>
</dbReference>
<feature type="transmembrane region" description="Helical" evidence="4">
    <location>
        <begin position="376"/>
        <end position="400"/>
    </location>
</feature>
<dbReference type="InterPro" id="IPR050327">
    <property type="entry name" value="Proton-linked_MCT"/>
</dbReference>
<gene>
    <name evidence="6" type="ORF">S7711_07069</name>
</gene>
<feature type="transmembrane region" description="Helical" evidence="4">
    <location>
        <begin position="284"/>
        <end position="310"/>
    </location>
</feature>
<feature type="transmembrane region" description="Helical" evidence="4">
    <location>
        <begin position="149"/>
        <end position="170"/>
    </location>
</feature>
<feature type="transmembrane region" description="Helical" evidence="4">
    <location>
        <begin position="445"/>
        <end position="465"/>
    </location>
</feature>
<evidence type="ECO:0000259" key="5">
    <source>
        <dbReference type="PROSITE" id="PS50850"/>
    </source>
</evidence>
<comment type="similarity">
    <text evidence="2">Belongs to the major facilitator superfamily. Monocarboxylate porter (TC 2.A.1.13) family.</text>
</comment>
<organism evidence="6 7">
    <name type="scientific">Stachybotrys chartarum (strain CBS 109288 / IBT 7711)</name>
    <name type="common">Toxic black mold</name>
    <name type="synonym">Stilbospora chartarum</name>
    <dbReference type="NCBI Taxonomy" id="1280523"/>
    <lineage>
        <taxon>Eukaryota</taxon>
        <taxon>Fungi</taxon>
        <taxon>Dikarya</taxon>
        <taxon>Ascomycota</taxon>
        <taxon>Pezizomycotina</taxon>
        <taxon>Sordariomycetes</taxon>
        <taxon>Hypocreomycetidae</taxon>
        <taxon>Hypocreales</taxon>
        <taxon>Stachybotryaceae</taxon>
        <taxon>Stachybotrys</taxon>
    </lineage>
</organism>
<evidence type="ECO:0000256" key="4">
    <source>
        <dbReference type="SAM" id="Phobius"/>
    </source>
</evidence>
<dbReference type="SUPFAM" id="SSF103473">
    <property type="entry name" value="MFS general substrate transporter"/>
    <property type="match status" value="1"/>
</dbReference>
<dbReference type="GO" id="GO:0022857">
    <property type="term" value="F:transmembrane transporter activity"/>
    <property type="evidence" value="ECO:0007669"/>
    <property type="project" value="InterPro"/>
</dbReference>
<dbReference type="InterPro" id="IPR036259">
    <property type="entry name" value="MFS_trans_sf"/>
</dbReference>
<dbReference type="InterPro" id="IPR011701">
    <property type="entry name" value="MFS"/>
</dbReference>
<feature type="transmembrane region" description="Helical" evidence="4">
    <location>
        <begin position="124"/>
        <end position="142"/>
    </location>
</feature>
<dbReference type="EMBL" id="KL648632">
    <property type="protein sequence ID" value="KEY67094.1"/>
    <property type="molecule type" value="Genomic_DNA"/>
</dbReference>
<feature type="transmembrane region" description="Helical" evidence="4">
    <location>
        <begin position="322"/>
        <end position="343"/>
    </location>
</feature>
<dbReference type="PROSITE" id="PS50850">
    <property type="entry name" value="MFS"/>
    <property type="match status" value="1"/>
</dbReference>
<dbReference type="PANTHER" id="PTHR11360:SF130">
    <property type="entry name" value="MAJOR FACILITATOR SUPERFAMILY (MFS) PROFILE DOMAIN-CONTAINING PROTEIN-RELATED"/>
    <property type="match status" value="1"/>
</dbReference>